<sequence>MSAPADTGRPAPEPGPGPGSGSAVGPGADPGPVAAPPAVPHPTDRRARATRTAGTLLFGLAALWALNTVLRTAFSGRWWLWNGIDLAPPLAYLAVPLALLVPAALFRRLRRSTLLLAALSLLLGAGQAGVHPGALLRDRAPVPADALRVVTWNTFFWHQDGDPERFYSYLRRYDADVYLLQEYQNARGDRPVPIDDLTRIRAAFPGYRISAEGAFLTLSRHPVTLTRALRPAGLPAPATDWPDYWDIRILRTDISVGGRTLSLYNTHLPDLLNVDRNPLTPSYYHEVGSHAHRRLLHLRALRADLDANDHPVVLGGDLNTLPGSEDLRWFRGLRDTAESGTDLYPATFPAGRAALWRLDWTFASPDIDIHRQSLDNPPAGLSTHRLIELRLSLPPQPSTRADGGRPQPADPKVQP</sequence>
<dbReference type="AlphaFoldDB" id="A0A5B8INV1"/>
<dbReference type="SUPFAM" id="SSF56219">
    <property type="entry name" value="DNase I-like"/>
    <property type="match status" value="1"/>
</dbReference>
<reference evidence="4 5" key="1">
    <citation type="submission" date="2019-07" db="EMBL/GenBank/DDBJ databases">
        <authorList>
            <person name="Zhu P."/>
        </authorList>
    </citation>
    <scope>NUCLEOTIDE SEQUENCE [LARGE SCALE GENOMIC DNA]</scope>
    <source>
        <strain evidence="4 5">SSL-25</strain>
    </source>
</reference>
<keyword evidence="2" id="KW-0472">Membrane</keyword>
<evidence type="ECO:0000256" key="2">
    <source>
        <dbReference type="SAM" id="Phobius"/>
    </source>
</evidence>
<dbReference type="GO" id="GO:0004519">
    <property type="term" value="F:endonuclease activity"/>
    <property type="evidence" value="ECO:0007669"/>
    <property type="project" value="UniProtKB-KW"/>
</dbReference>
<protein>
    <submittedName>
        <fullName evidence="4">Endonuclease</fullName>
    </submittedName>
</protein>
<dbReference type="Pfam" id="PF03372">
    <property type="entry name" value="Exo_endo_phos"/>
    <property type="match status" value="1"/>
</dbReference>
<evidence type="ECO:0000259" key="3">
    <source>
        <dbReference type="Pfam" id="PF03372"/>
    </source>
</evidence>
<feature type="domain" description="Endonuclease/exonuclease/phosphatase" evidence="3">
    <location>
        <begin position="150"/>
        <end position="380"/>
    </location>
</feature>
<feature type="transmembrane region" description="Helical" evidence="2">
    <location>
        <begin position="55"/>
        <end position="74"/>
    </location>
</feature>
<keyword evidence="4" id="KW-0378">Hydrolase</keyword>
<dbReference type="KEGG" id="sqz:FQU76_31690"/>
<keyword evidence="4" id="KW-0255">Endonuclease</keyword>
<dbReference type="Gene3D" id="3.60.10.10">
    <property type="entry name" value="Endonuclease/exonuclease/phosphatase"/>
    <property type="match status" value="1"/>
</dbReference>
<feature type="transmembrane region" description="Helical" evidence="2">
    <location>
        <begin position="86"/>
        <end position="106"/>
    </location>
</feature>
<evidence type="ECO:0000256" key="1">
    <source>
        <dbReference type="SAM" id="MobiDB-lite"/>
    </source>
</evidence>
<keyword evidence="4" id="KW-0540">Nuclease</keyword>
<feature type="region of interest" description="Disordered" evidence="1">
    <location>
        <begin position="1"/>
        <end position="47"/>
    </location>
</feature>
<gene>
    <name evidence="4" type="ORF">FQU76_31690</name>
</gene>
<organism evidence="4 5">
    <name type="scientific">Streptomyces qinzhouensis</name>
    <dbReference type="NCBI Taxonomy" id="2599401"/>
    <lineage>
        <taxon>Bacteria</taxon>
        <taxon>Bacillati</taxon>
        <taxon>Actinomycetota</taxon>
        <taxon>Actinomycetes</taxon>
        <taxon>Kitasatosporales</taxon>
        <taxon>Streptomycetaceae</taxon>
        <taxon>Streptomyces</taxon>
    </lineage>
</organism>
<evidence type="ECO:0000313" key="5">
    <source>
        <dbReference type="Proteomes" id="UP000320580"/>
    </source>
</evidence>
<dbReference type="EMBL" id="CP042266">
    <property type="protein sequence ID" value="QDY80322.1"/>
    <property type="molecule type" value="Genomic_DNA"/>
</dbReference>
<dbReference type="InterPro" id="IPR036691">
    <property type="entry name" value="Endo/exonu/phosph_ase_sf"/>
</dbReference>
<accession>A0A5B8INV1</accession>
<keyword evidence="2" id="KW-1133">Transmembrane helix</keyword>
<dbReference type="OrthoDB" id="3541033at2"/>
<keyword evidence="5" id="KW-1185">Reference proteome</keyword>
<dbReference type="InterPro" id="IPR005135">
    <property type="entry name" value="Endo/exonuclease/phosphatase"/>
</dbReference>
<evidence type="ECO:0000313" key="4">
    <source>
        <dbReference type="EMBL" id="QDY80322.1"/>
    </source>
</evidence>
<feature type="transmembrane region" description="Helical" evidence="2">
    <location>
        <begin position="113"/>
        <end position="130"/>
    </location>
</feature>
<feature type="region of interest" description="Disordered" evidence="1">
    <location>
        <begin position="394"/>
        <end position="415"/>
    </location>
</feature>
<keyword evidence="2" id="KW-0812">Transmembrane</keyword>
<name>A0A5B8INV1_9ACTN</name>
<proteinExistence type="predicted"/>
<dbReference type="Proteomes" id="UP000320580">
    <property type="component" value="Chromosome"/>
</dbReference>